<evidence type="ECO:0000313" key="11">
    <source>
        <dbReference type="Proteomes" id="UP000823388"/>
    </source>
</evidence>
<comment type="caution">
    <text evidence="10">The sequence shown here is derived from an EMBL/GenBank/DDBJ whole genome shotgun (WGS) entry which is preliminary data.</text>
</comment>
<dbReference type="InterPro" id="IPR001216">
    <property type="entry name" value="P-phosphate_BS"/>
</dbReference>
<dbReference type="Pfam" id="PF00291">
    <property type="entry name" value="PALP"/>
    <property type="match status" value="2"/>
</dbReference>
<dbReference type="SUPFAM" id="SSF53686">
    <property type="entry name" value="Tryptophan synthase beta subunit-like PLP-dependent enzymes"/>
    <property type="match status" value="1"/>
</dbReference>
<feature type="compositionally biased region" description="Basic and acidic residues" evidence="7">
    <location>
        <begin position="216"/>
        <end position="225"/>
    </location>
</feature>
<organism evidence="10 11">
    <name type="scientific">Panicum virgatum</name>
    <name type="common">Blackwell switchgrass</name>
    <dbReference type="NCBI Taxonomy" id="38727"/>
    <lineage>
        <taxon>Eukaryota</taxon>
        <taxon>Viridiplantae</taxon>
        <taxon>Streptophyta</taxon>
        <taxon>Embryophyta</taxon>
        <taxon>Tracheophyta</taxon>
        <taxon>Spermatophyta</taxon>
        <taxon>Magnoliopsida</taxon>
        <taxon>Liliopsida</taxon>
        <taxon>Poales</taxon>
        <taxon>Poaceae</taxon>
        <taxon>PACMAD clade</taxon>
        <taxon>Panicoideae</taxon>
        <taxon>Panicodae</taxon>
        <taxon>Paniceae</taxon>
        <taxon>Panicinae</taxon>
        <taxon>Panicum</taxon>
        <taxon>Panicum sect. Hiantes</taxon>
    </lineage>
</organism>
<dbReference type="AlphaFoldDB" id="A0A8T0N0L5"/>
<keyword evidence="8" id="KW-0472">Membrane</keyword>
<keyword evidence="5" id="KW-0663">Pyridoxal phosphate</keyword>
<evidence type="ECO:0000313" key="10">
    <source>
        <dbReference type="EMBL" id="KAG2542498.1"/>
    </source>
</evidence>
<evidence type="ECO:0000259" key="9">
    <source>
        <dbReference type="Pfam" id="PF00291"/>
    </source>
</evidence>
<gene>
    <name evidence="10" type="ORF">PVAP13_9NG641500</name>
</gene>
<protein>
    <recommendedName>
        <fullName evidence="3">cysteine synthase</fullName>
        <ecNumber evidence="3">2.5.1.47</ecNumber>
    </recommendedName>
</protein>
<dbReference type="EMBL" id="CM029054">
    <property type="protein sequence ID" value="KAG2542498.1"/>
    <property type="molecule type" value="Genomic_DNA"/>
</dbReference>
<evidence type="ECO:0000256" key="4">
    <source>
        <dbReference type="ARBA" id="ARBA00022679"/>
    </source>
</evidence>
<dbReference type="InterPro" id="IPR050214">
    <property type="entry name" value="Cys_Synth/Cystath_Beta-Synth"/>
</dbReference>
<dbReference type="Gene3D" id="3.40.50.1100">
    <property type="match status" value="4"/>
</dbReference>
<feature type="domain" description="Tryptophan synthase beta chain-like PALP" evidence="9">
    <location>
        <begin position="256"/>
        <end position="312"/>
    </location>
</feature>
<dbReference type="Proteomes" id="UP000823388">
    <property type="component" value="Chromosome 9N"/>
</dbReference>
<dbReference type="PROSITE" id="PS00901">
    <property type="entry name" value="CYS_SYNTHASE"/>
    <property type="match status" value="1"/>
</dbReference>
<comment type="cofactor">
    <cofactor evidence="1">
        <name>pyridoxal 5'-phosphate</name>
        <dbReference type="ChEBI" id="CHEBI:597326"/>
    </cofactor>
</comment>
<feature type="domain" description="Tryptophan synthase beta chain-like PALP" evidence="9">
    <location>
        <begin position="55"/>
        <end position="189"/>
    </location>
</feature>
<evidence type="ECO:0000256" key="1">
    <source>
        <dbReference type="ARBA" id="ARBA00001933"/>
    </source>
</evidence>
<dbReference type="GO" id="GO:0006535">
    <property type="term" value="P:cysteine biosynthetic process from serine"/>
    <property type="evidence" value="ECO:0007669"/>
    <property type="project" value="InterPro"/>
</dbReference>
<comment type="catalytic activity">
    <reaction evidence="6">
        <text>O-acetyl-L-serine + hydrogen sulfide = L-cysteine + acetate</text>
        <dbReference type="Rhea" id="RHEA:14829"/>
        <dbReference type="ChEBI" id="CHEBI:29919"/>
        <dbReference type="ChEBI" id="CHEBI:30089"/>
        <dbReference type="ChEBI" id="CHEBI:35235"/>
        <dbReference type="ChEBI" id="CHEBI:58340"/>
        <dbReference type="EC" id="2.5.1.47"/>
    </reaction>
</comment>
<accession>A0A8T0N0L5</accession>
<dbReference type="GO" id="GO:0004124">
    <property type="term" value="F:cysteine synthase activity"/>
    <property type="evidence" value="ECO:0007669"/>
    <property type="project" value="UniProtKB-EC"/>
</dbReference>
<feature type="region of interest" description="Disordered" evidence="7">
    <location>
        <begin position="216"/>
        <end position="256"/>
    </location>
</feature>
<evidence type="ECO:0000256" key="2">
    <source>
        <dbReference type="ARBA" id="ARBA00007103"/>
    </source>
</evidence>
<feature type="region of interest" description="Disordered" evidence="7">
    <location>
        <begin position="187"/>
        <end position="206"/>
    </location>
</feature>
<evidence type="ECO:0000256" key="3">
    <source>
        <dbReference type="ARBA" id="ARBA00012681"/>
    </source>
</evidence>
<feature type="transmembrane region" description="Helical" evidence="8">
    <location>
        <begin position="6"/>
        <end position="25"/>
    </location>
</feature>
<dbReference type="InterPro" id="IPR001926">
    <property type="entry name" value="TrpB-like_PALP"/>
</dbReference>
<feature type="compositionally biased region" description="Basic and acidic residues" evidence="7">
    <location>
        <begin position="240"/>
        <end position="250"/>
    </location>
</feature>
<dbReference type="PANTHER" id="PTHR10314">
    <property type="entry name" value="CYSTATHIONINE BETA-SYNTHASE"/>
    <property type="match status" value="1"/>
</dbReference>
<evidence type="ECO:0000256" key="5">
    <source>
        <dbReference type="ARBA" id="ARBA00022898"/>
    </source>
</evidence>
<keyword evidence="8" id="KW-1133">Transmembrane helix</keyword>
<keyword evidence="4" id="KW-0808">Transferase</keyword>
<dbReference type="CDD" id="cd01561">
    <property type="entry name" value="CBS_like"/>
    <property type="match status" value="1"/>
</dbReference>
<keyword evidence="11" id="KW-1185">Reference proteome</keyword>
<reference evidence="10" key="1">
    <citation type="submission" date="2020-05" db="EMBL/GenBank/DDBJ databases">
        <title>WGS assembly of Panicum virgatum.</title>
        <authorList>
            <person name="Lovell J.T."/>
            <person name="Jenkins J."/>
            <person name="Shu S."/>
            <person name="Juenger T.E."/>
            <person name="Schmutz J."/>
        </authorList>
    </citation>
    <scope>NUCLEOTIDE SEQUENCE</scope>
    <source>
        <strain evidence="10">AP13</strain>
    </source>
</reference>
<comment type="similarity">
    <text evidence="2">Belongs to the cysteine synthase/cystathionine beta-synthase family.</text>
</comment>
<sequence length="339" mass="36501">MAAATAAGAAAAAAAVSLITCYLLFHNSILKFPWARTARPSCASGRRTRRRGLVEAIGNTPLVRINSLSDATGCEILGKAEFLNPGGSVKDRVAVKIIEEALESGDLICGGTVTEGSAGSTAISLATVAPAYGCRCHVVIPDDAAIEKSQIIEALGATVERVRPVSITHRDHFVNIARRRALEANKLAAKQRESNETQTNGLDHINSKMMDDKLATMQSESKKTQNNDQTHVSTKMPHNSKCDPSSDSKGCDPSSDSKGGFFADQFENMANYRAHYEWTGPEIWEQTKGSLHAFVAAAGTGGTIAGVSRYLKVRCLFIYLFVIYFLSGKYIFITMIPHS</sequence>
<evidence type="ECO:0000256" key="6">
    <source>
        <dbReference type="ARBA" id="ARBA00047931"/>
    </source>
</evidence>
<dbReference type="FunFam" id="3.40.50.1100:FF:000049">
    <property type="entry name" value="Cysteine synthase, putative"/>
    <property type="match status" value="1"/>
</dbReference>
<evidence type="ECO:0000256" key="8">
    <source>
        <dbReference type="SAM" id="Phobius"/>
    </source>
</evidence>
<name>A0A8T0N0L5_PANVG</name>
<proteinExistence type="inferred from homology"/>
<feature type="compositionally biased region" description="Polar residues" evidence="7">
    <location>
        <begin position="226"/>
        <end position="239"/>
    </location>
</feature>
<keyword evidence="8" id="KW-0812">Transmembrane</keyword>
<dbReference type="FunFam" id="3.40.50.1100:FF:000098">
    <property type="entry name" value="Predicted protein"/>
    <property type="match status" value="1"/>
</dbReference>
<dbReference type="InterPro" id="IPR036052">
    <property type="entry name" value="TrpB-like_PALP_sf"/>
</dbReference>
<evidence type="ECO:0000256" key="7">
    <source>
        <dbReference type="SAM" id="MobiDB-lite"/>
    </source>
</evidence>
<feature type="transmembrane region" description="Helical" evidence="8">
    <location>
        <begin position="316"/>
        <end position="336"/>
    </location>
</feature>
<dbReference type="FunFam" id="3.40.50.1100:FF:000077">
    <property type="entry name" value="Cysteine synthase"/>
    <property type="match status" value="1"/>
</dbReference>
<dbReference type="EC" id="2.5.1.47" evidence="3"/>